<dbReference type="RefSeq" id="WP_184252538.1">
    <property type="nucleotide sequence ID" value="NZ_JACHIO010000001.1"/>
</dbReference>
<dbReference type="AlphaFoldDB" id="A0A7W7ZLA7"/>
<dbReference type="Gene3D" id="2.60.120.10">
    <property type="entry name" value="Jelly Rolls"/>
    <property type="match status" value="1"/>
</dbReference>
<accession>A0A7W7ZLA7</accession>
<protein>
    <submittedName>
        <fullName evidence="2">Mannose-6-phosphate isomerase-like protein (Cupin superfamily)</fullName>
    </submittedName>
</protein>
<name>A0A7W7ZLA7_9BACT</name>
<feature type="signal peptide" evidence="1">
    <location>
        <begin position="1"/>
        <end position="19"/>
    </location>
</feature>
<dbReference type="EMBL" id="JACHIO010000001">
    <property type="protein sequence ID" value="MBB5062031.1"/>
    <property type="molecule type" value="Genomic_DNA"/>
</dbReference>
<evidence type="ECO:0000313" key="2">
    <source>
        <dbReference type="EMBL" id="MBB5062031.1"/>
    </source>
</evidence>
<dbReference type="InterPro" id="IPR014710">
    <property type="entry name" value="RmlC-like_jellyroll"/>
</dbReference>
<dbReference type="SUPFAM" id="SSF51182">
    <property type="entry name" value="RmlC-like cupins"/>
    <property type="match status" value="1"/>
</dbReference>
<proteinExistence type="predicted"/>
<reference evidence="2 3" key="1">
    <citation type="submission" date="2020-08" db="EMBL/GenBank/DDBJ databases">
        <title>Genomic Encyclopedia of Type Strains, Phase IV (KMG-V): Genome sequencing to study the core and pangenomes of soil and plant-associated prokaryotes.</title>
        <authorList>
            <person name="Whitman W."/>
        </authorList>
    </citation>
    <scope>NUCLEOTIDE SEQUENCE [LARGE SCALE GENOMIC DNA]</scope>
    <source>
        <strain evidence="2 3">X5P3</strain>
    </source>
</reference>
<dbReference type="GO" id="GO:0016853">
    <property type="term" value="F:isomerase activity"/>
    <property type="evidence" value="ECO:0007669"/>
    <property type="project" value="UniProtKB-KW"/>
</dbReference>
<keyword evidence="2" id="KW-0413">Isomerase</keyword>
<dbReference type="Proteomes" id="UP000584867">
    <property type="component" value="Unassembled WGS sequence"/>
</dbReference>
<evidence type="ECO:0000256" key="1">
    <source>
        <dbReference type="SAM" id="SignalP"/>
    </source>
</evidence>
<gene>
    <name evidence="2" type="ORF">HDF15_000356</name>
</gene>
<evidence type="ECO:0000313" key="3">
    <source>
        <dbReference type="Proteomes" id="UP000584867"/>
    </source>
</evidence>
<dbReference type="InterPro" id="IPR011051">
    <property type="entry name" value="RmlC_Cupin_sf"/>
</dbReference>
<feature type="chain" id="PRO_5030730623" evidence="1">
    <location>
        <begin position="20"/>
        <end position="148"/>
    </location>
</feature>
<organism evidence="2 3">
    <name type="scientific">Granulicella mallensis</name>
    <dbReference type="NCBI Taxonomy" id="940614"/>
    <lineage>
        <taxon>Bacteria</taxon>
        <taxon>Pseudomonadati</taxon>
        <taxon>Acidobacteriota</taxon>
        <taxon>Terriglobia</taxon>
        <taxon>Terriglobales</taxon>
        <taxon>Acidobacteriaceae</taxon>
        <taxon>Granulicella</taxon>
    </lineage>
</organism>
<keyword evidence="1" id="KW-0732">Signal</keyword>
<comment type="caution">
    <text evidence="2">The sequence shown here is derived from an EMBL/GenBank/DDBJ whole genome shotgun (WGS) entry which is preliminary data.</text>
</comment>
<sequence length="148" mass="15591">MMLLAPLLLIAAAMGQAVAPAPKPDVVIWPHGVSPLGIKHKDNFGNHGLSITVHDKSGIAEVHQATADIMIVQSGEATLVYGGEVIDAHTTSPNEVRGTGIRNGTSVHIVAGDVIHFPAGMPHQWLLEPGKQITYLAVHVEEPTAVKP</sequence>